<dbReference type="Proteomes" id="UP000551878">
    <property type="component" value="Unassembled WGS sequence"/>
</dbReference>
<dbReference type="EMBL" id="JACHHB010000014">
    <property type="protein sequence ID" value="MBB5174604.1"/>
    <property type="molecule type" value="Genomic_DNA"/>
</dbReference>
<evidence type="ECO:0000313" key="1">
    <source>
        <dbReference type="EMBL" id="MBB5174604.1"/>
    </source>
</evidence>
<comment type="caution">
    <text evidence="1">The sequence shown here is derived from an EMBL/GenBank/DDBJ whole genome shotgun (WGS) entry which is preliminary data.</text>
</comment>
<dbReference type="AlphaFoldDB" id="A0A840QTB3"/>
<reference evidence="1 2" key="1">
    <citation type="submission" date="2020-08" db="EMBL/GenBank/DDBJ databases">
        <title>Genomic Encyclopedia of Type Strains, Phase IV (KMG-IV): sequencing the most valuable type-strain genomes for metagenomic binning, comparative biology and taxonomic classification.</title>
        <authorList>
            <person name="Goeker M."/>
        </authorList>
    </citation>
    <scope>NUCLEOTIDE SEQUENCE [LARGE SCALE GENOMIC DNA]</scope>
    <source>
        <strain evidence="1 2">DSM 24696</strain>
    </source>
</reference>
<keyword evidence="2" id="KW-1185">Reference proteome</keyword>
<proteinExistence type="predicted"/>
<protein>
    <submittedName>
        <fullName evidence="1">Uncharacterized protein</fullName>
    </submittedName>
</protein>
<sequence length="205" mass="23728">MLVLQIVEDLLFMDGRSRFIYERFGIEKGHMVAVLDGVRGVIDWLRGSVFCNLVRDVTFYISDEPINFPAELALEEDGQGDDDCEVVVYLNVMSIAEDYKNGEYMLDLKRSDVACFEYAAFIVLHEVGHFVHANLGCSGRSMRDRLYAYLDQGAYFYDRYEAWMDRGYSVVEKKRYRRIPQEKAADAFAKQWLDVMMGRIGEGMD</sequence>
<accession>A0A840QTB3</accession>
<name>A0A840QTB3_9BACI</name>
<evidence type="ECO:0000313" key="2">
    <source>
        <dbReference type="Proteomes" id="UP000551878"/>
    </source>
</evidence>
<organism evidence="1 2">
    <name type="scientific">Texcoconibacillus texcoconensis</name>
    <dbReference type="NCBI Taxonomy" id="1095777"/>
    <lineage>
        <taxon>Bacteria</taxon>
        <taxon>Bacillati</taxon>
        <taxon>Bacillota</taxon>
        <taxon>Bacilli</taxon>
        <taxon>Bacillales</taxon>
        <taxon>Bacillaceae</taxon>
        <taxon>Texcoconibacillus</taxon>
    </lineage>
</organism>
<gene>
    <name evidence="1" type="ORF">HNQ41_002821</name>
</gene>
<dbReference type="RefSeq" id="WP_184665011.1">
    <property type="nucleotide sequence ID" value="NZ_JACHHB010000014.1"/>
</dbReference>